<evidence type="ECO:0000256" key="1">
    <source>
        <dbReference type="ARBA" id="ARBA00023015"/>
    </source>
</evidence>
<reference evidence="6 7" key="1">
    <citation type="submission" date="2020-02" db="EMBL/GenBank/DDBJ databases">
        <authorList>
            <person name="Li X.-J."/>
            <person name="Feng X.-M."/>
        </authorList>
    </citation>
    <scope>NUCLEOTIDE SEQUENCE [LARGE SCALE GENOMIC DNA]</scope>
    <source>
        <strain evidence="6 7">CGMCC 4.7225</strain>
    </source>
</reference>
<keyword evidence="3" id="KW-0804">Transcription</keyword>
<gene>
    <name evidence="6" type="ORF">G1H11_23920</name>
</gene>
<comment type="caution">
    <text evidence="6">The sequence shown here is derived from an EMBL/GenBank/DDBJ whole genome shotgun (WGS) entry which is preliminary data.</text>
</comment>
<proteinExistence type="predicted"/>
<evidence type="ECO:0000256" key="4">
    <source>
        <dbReference type="SAM" id="MobiDB-lite"/>
    </source>
</evidence>
<accession>A0A6N9YTH5</accession>
<dbReference type="GO" id="GO:0003700">
    <property type="term" value="F:DNA-binding transcription factor activity"/>
    <property type="evidence" value="ECO:0007669"/>
    <property type="project" value="InterPro"/>
</dbReference>
<dbReference type="PANTHER" id="PTHR38445">
    <property type="entry name" value="HTH-TYPE TRANSCRIPTIONAL REPRESSOR YTRA"/>
    <property type="match status" value="1"/>
</dbReference>
<organism evidence="6 7">
    <name type="scientific">Phytoactinopolyspora alkaliphila</name>
    <dbReference type="NCBI Taxonomy" id="1783498"/>
    <lineage>
        <taxon>Bacteria</taxon>
        <taxon>Bacillati</taxon>
        <taxon>Actinomycetota</taxon>
        <taxon>Actinomycetes</taxon>
        <taxon>Jiangellales</taxon>
        <taxon>Jiangellaceae</taxon>
        <taxon>Phytoactinopolyspora</taxon>
    </lineage>
</organism>
<dbReference type="SUPFAM" id="SSF46785">
    <property type="entry name" value="Winged helix' DNA-binding domain"/>
    <property type="match status" value="1"/>
</dbReference>
<evidence type="ECO:0000259" key="5">
    <source>
        <dbReference type="PROSITE" id="PS50949"/>
    </source>
</evidence>
<dbReference type="EMBL" id="JAAGOB010000019">
    <property type="protein sequence ID" value="NED98353.1"/>
    <property type="molecule type" value="Genomic_DNA"/>
</dbReference>
<name>A0A6N9YTH5_9ACTN</name>
<dbReference type="PANTHER" id="PTHR38445:SF10">
    <property type="entry name" value="GNTR-FAMILY TRANSCRIPTIONAL REGULATOR"/>
    <property type="match status" value="1"/>
</dbReference>
<feature type="region of interest" description="Disordered" evidence="4">
    <location>
        <begin position="119"/>
        <end position="153"/>
    </location>
</feature>
<sequence>MFDDRSPIYHQIAEAIKNDILSGQLGADDQVMSTNQYAAFYRINPATAAKGFAQLVDEGVIYKRRGIGMFVSPDARERLLKERRERFFAEVVDPIVDEARVIGVPLTEIVARIQAYAGDANGGRRTGGDEQAGDDPVMRPDRGEEAGRHDTRH</sequence>
<dbReference type="SMART" id="SM00345">
    <property type="entry name" value="HTH_GNTR"/>
    <property type="match status" value="1"/>
</dbReference>
<dbReference type="PROSITE" id="PS50949">
    <property type="entry name" value="HTH_GNTR"/>
    <property type="match status" value="1"/>
</dbReference>
<evidence type="ECO:0000313" key="6">
    <source>
        <dbReference type="EMBL" id="NED98353.1"/>
    </source>
</evidence>
<feature type="domain" description="HTH gntR-type" evidence="5">
    <location>
        <begin position="6"/>
        <end position="74"/>
    </location>
</feature>
<protein>
    <submittedName>
        <fullName evidence="6">GntR family transcriptional regulator</fullName>
    </submittedName>
</protein>
<keyword evidence="7" id="KW-1185">Reference proteome</keyword>
<dbReference type="Gene3D" id="1.10.10.10">
    <property type="entry name" value="Winged helix-like DNA-binding domain superfamily/Winged helix DNA-binding domain"/>
    <property type="match status" value="1"/>
</dbReference>
<dbReference type="CDD" id="cd07377">
    <property type="entry name" value="WHTH_GntR"/>
    <property type="match status" value="1"/>
</dbReference>
<dbReference type="AlphaFoldDB" id="A0A6N9YTH5"/>
<feature type="compositionally biased region" description="Basic and acidic residues" evidence="4">
    <location>
        <begin position="136"/>
        <end position="153"/>
    </location>
</feature>
<evidence type="ECO:0000313" key="7">
    <source>
        <dbReference type="Proteomes" id="UP000469185"/>
    </source>
</evidence>
<dbReference type="GO" id="GO:0003677">
    <property type="term" value="F:DNA binding"/>
    <property type="evidence" value="ECO:0007669"/>
    <property type="project" value="UniProtKB-KW"/>
</dbReference>
<dbReference type="InterPro" id="IPR036388">
    <property type="entry name" value="WH-like_DNA-bd_sf"/>
</dbReference>
<dbReference type="Proteomes" id="UP000469185">
    <property type="component" value="Unassembled WGS sequence"/>
</dbReference>
<dbReference type="InterPro" id="IPR036390">
    <property type="entry name" value="WH_DNA-bd_sf"/>
</dbReference>
<keyword evidence="1" id="KW-0805">Transcription regulation</keyword>
<evidence type="ECO:0000256" key="3">
    <source>
        <dbReference type="ARBA" id="ARBA00023163"/>
    </source>
</evidence>
<dbReference type="InterPro" id="IPR000524">
    <property type="entry name" value="Tscrpt_reg_HTH_GntR"/>
</dbReference>
<keyword evidence="2" id="KW-0238">DNA-binding</keyword>
<evidence type="ECO:0000256" key="2">
    <source>
        <dbReference type="ARBA" id="ARBA00023125"/>
    </source>
</evidence>
<dbReference type="Pfam" id="PF00392">
    <property type="entry name" value="GntR"/>
    <property type="match status" value="1"/>
</dbReference>